<comment type="caution">
    <text evidence="1">The sequence shown here is derived from an EMBL/GenBank/DDBJ whole genome shotgun (WGS) entry which is preliminary data.</text>
</comment>
<accession>A0A4Z2IVU5</accession>
<gene>
    <name evidence="1" type="ORF">EYF80_008399</name>
</gene>
<sequence length="122" mass="13070">MVMPDRGVMDMDMDTGATDTDTDTGAIETGATIPWAIVCTRAAERGVMSGLREDAARCYQVLLGDEPWLKSGAAQGGQGVLLLQEPVLQRVWGQGSLNSQLIVPTSTHIRQAQPLQPPPLQL</sequence>
<evidence type="ECO:0000313" key="2">
    <source>
        <dbReference type="Proteomes" id="UP000314294"/>
    </source>
</evidence>
<dbReference type="Proteomes" id="UP000314294">
    <property type="component" value="Unassembled WGS sequence"/>
</dbReference>
<reference evidence="1 2" key="1">
    <citation type="submission" date="2019-03" db="EMBL/GenBank/DDBJ databases">
        <title>First draft genome of Liparis tanakae, snailfish: a comprehensive survey of snailfish specific genes.</title>
        <authorList>
            <person name="Kim W."/>
            <person name="Song I."/>
            <person name="Jeong J.-H."/>
            <person name="Kim D."/>
            <person name="Kim S."/>
            <person name="Ryu S."/>
            <person name="Song J.Y."/>
            <person name="Lee S.K."/>
        </authorList>
    </citation>
    <scope>NUCLEOTIDE SEQUENCE [LARGE SCALE GENOMIC DNA]</scope>
    <source>
        <tissue evidence="1">Muscle</tissue>
    </source>
</reference>
<name>A0A4Z2IVU5_9TELE</name>
<organism evidence="1 2">
    <name type="scientific">Liparis tanakae</name>
    <name type="common">Tanaka's snailfish</name>
    <dbReference type="NCBI Taxonomy" id="230148"/>
    <lineage>
        <taxon>Eukaryota</taxon>
        <taxon>Metazoa</taxon>
        <taxon>Chordata</taxon>
        <taxon>Craniata</taxon>
        <taxon>Vertebrata</taxon>
        <taxon>Euteleostomi</taxon>
        <taxon>Actinopterygii</taxon>
        <taxon>Neopterygii</taxon>
        <taxon>Teleostei</taxon>
        <taxon>Neoteleostei</taxon>
        <taxon>Acanthomorphata</taxon>
        <taxon>Eupercaria</taxon>
        <taxon>Perciformes</taxon>
        <taxon>Cottioidei</taxon>
        <taxon>Cottales</taxon>
        <taxon>Liparidae</taxon>
        <taxon>Liparis</taxon>
    </lineage>
</organism>
<dbReference type="AlphaFoldDB" id="A0A4Z2IVU5"/>
<evidence type="ECO:0000313" key="1">
    <source>
        <dbReference type="EMBL" id="TNN81343.1"/>
    </source>
</evidence>
<keyword evidence="2" id="KW-1185">Reference proteome</keyword>
<dbReference type="EMBL" id="SRLO01000047">
    <property type="protein sequence ID" value="TNN81343.1"/>
    <property type="molecule type" value="Genomic_DNA"/>
</dbReference>
<protein>
    <submittedName>
        <fullName evidence="1">Uncharacterized protein</fullName>
    </submittedName>
</protein>
<proteinExistence type="predicted"/>